<evidence type="ECO:0000313" key="3">
    <source>
        <dbReference type="Proteomes" id="UP000011592"/>
    </source>
</evidence>
<evidence type="ECO:0000313" key="2">
    <source>
        <dbReference type="EMBL" id="ELY83468.1"/>
    </source>
</evidence>
<protein>
    <submittedName>
        <fullName evidence="2">Carboxymuconolactone decarboxylase family protein</fullName>
    </submittedName>
</protein>
<keyword evidence="3" id="KW-1185">Reference proteome</keyword>
<dbReference type="AlphaFoldDB" id="L9ZE84"/>
<name>L9ZE84_9EURY</name>
<sequence>MTTDDSTEAFAGLFADSDAEPEFLTKLRTHDPDFADYVAAIARNADTDDALSAQTKTLITLALDAADGNTAGMNNLAAVARSQGVSEQELAETVKMIANQGGLGKLAVAAHALEEETNRQSFQ</sequence>
<comment type="caution">
    <text evidence="2">The sequence shown here is derived from an EMBL/GenBank/DDBJ whole genome shotgun (WGS) entry which is preliminary data.</text>
</comment>
<dbReference type="InterPro" id="IPR003779">
    <property type="entry name" value="CMD-like"/>
</dbReference>
<dbReference type="PATRIC" id="fig|1230459.4.peg.465"/>
<dbReference type="Gene3D" id="1.20.1290.10">
    <property type="entry name" value="AhpD-like"/>
    <property type="match status" value="1"/>
</dbReference>
<dbReference type="InterPro" id="IPR029032">
    <property type="entry name" value="AhpD-like"/>
</dbReference>
<dbReference type="GO" id="GO:0051920">
    <property type="term" value="F:peroxiredoxin activity"/>
    <property type="evidence" value="ECO:0007669"/>
    <property type="project" value="InterPro"/>
</dbReference>
<feature type="domain" description="Carboxymuconolactone decarboxylase-like" evidence="1">
    <location>
        <begin position="32"/>
        <end position="115"/>
    </location>
</feature>
<dbReference type="EMBL" id="AOIJ01000031">
    <property type="protein sequence ID" value="ELY83468.1"/>
    <property type="molecule type" value="Genomic_DNA"/>
</dbReference>
<dbReference type="SUPFAM" id="SSF69118">
    <property type="entry name" value="AhpD-like"/>
    <property type="match status" value="1"/>
</dbReference>
<accession>L9ZE84</accession>
<gene>
    <name evidence="2" type="ORF">C486_02363</name>
</gene>
<organism evidence="2 3">
    <name type="scientific">Natrinema gari JCM 14663</name>
    <dbReference type="NCBI Taxonomy" id="1230459"/>
    <lineage>
        <taxon>Archaea</taxon>
        <taxon>Methanobacteriati</taxon>
        <taxon>Methanobacteriota</taxon>
        <taxon>Stenosarchaea group</taxon>
        <taxon>Halobacteria</taxon>
        <taxon>Halobacteriales</taxon>
        <taxon>Natrialbaceae</taxon>
        <taxon>Natrinema</taxon>
    </lineage>
</organism>
<dbReference type="Pfam" id="PF02627">
    <property type="entry name" value="CMD"/>
    <property type="match status" value="1"/>
</dbReference>
<reference evidence="2 3" key="1">
    <citation type="journal article" date="2014" name="PLoS Genet.">
        <title>Phylogenetically driven sequencing of extremely halophilic archaea reveals strategies for static and dynamic osmo-response.</title>
        <authorList>
            <person name="Becker E.A."/>
            <person name="Seitzer P.M."/>
            <person name="Tritt A."/>
            <person name="Larsen D."/>
            <person name="Krusor M."/>
            <person name="Yao A.I."/>
            <person name="Wu D."/>
            <person name="Madern D."/>
            <person name="Eisen J.A."/>
            <person name="Darling A.E."/>
            <person name="Facciotti M.T."/>
        </authorList>
    </citation>
    <scope>NUCLEOTIDE SEQUENCE [LARGE SCALE GENOMIC DNA]</scope>
    <source>
        <strain evidence="2 3">JCM 14663</strain>
    </source>
</reference>
<proteinExistence type="predicted"/>
<evidence type="ECO:0000259" key="1">
    <source>
        <dbReference type="Pfam" id="PF02627"/>
    </source>
</evidence>
<dbReference type="Proteomes" id="UP000011592">
    <property type="component" value="Unassembled WGS sequence"/>
</dbReference>
<dbReference type="RefSeq" id="WP_008452559.1">
    <property type="nucleotide sequence ID" value="NZ_AOIJ01000031.1"/>
</dbReference>